<protein>
    <submittedName>
        <fullName evidence="1">Uncharacterized protein</fullName>
    </submittedName>
</protein>
<gene>
    <name evidence="1" type="ORF">M097_0918</name>
</gene>
<comment type="caution">
    <text evidence="1">The sequence shown here is derived from an EMBL/GenBank/DDBJ whole genome shotgun (WGS) entry which is preliminary data.</text>
</comment>
<proteinExistence type="predicted"/>
<organism evidence="1 2">
    <name type="scientific">Phocaeicola vulgatus str. 3775 SL</name>
    <name type="common">B</name>
    <name type="synonym">iv</name>
    <dbReference type="NCBI Taxonomy" id="1339350"/>
    <lineage>
        <taxon>Bacteria</taxon>
        <taxon>Pseudomonadati</taxon>
        <taxon>Bacteroidota</taxon>
        <taxon>Bacteroidia</taxon>
        <taxon>Bacteroidales</taxon>
        <taxon>Bacteroidaceae</taxon>
        <taxon>Phocaeicola</taxon>
    </lineage>
</organism>
<dbReference type="EMBL" id="JNHI01000003">
    <property type="protein sequence ID" value="KDS32716.1"/>
    <property type="molecule type" value="Genomic_DNA"/>
</dbReference>
<name>A0A078RDJ3_PHOVU</name>
<sequence length="43" mass="5049">MSLILARKILNHTINYILNINIQNGIVNNNFNTIKIDETEFFK</sequence>
<dbReference type="AlphaFoldDB" id="A0A078RDJ3"/>
<reference evidence="1 2" key="1">
    <citation type="submission" date="2014-04" db="EMBL/GenBank/DDBJ databases">
        <authorList>
            <person name="Sears C."/>
            <person name="Carroll K."/>
            <person name="Sack B.R."/>
            <person name="Qadri F."/>
            <person name="Myers L.L."/>
            <person name="Chung G.-T."/>
            <person name="Escheverria P."/>
            <person name="Fraser C.M."/>
            <person name="Sadzewicz L."/>
            <person name="Shefchek K.A."/>
            <person name="Tallon L."/>
            <person name="Das S.P."/>
            <person name="Daugherty S."/>
            <person name="Mongodin E.F."/>
        </authorList>
    </citation>
    <scope>NUCLEOTIDE SEQUENCE [LARGE SCALE GENOMIC DNA]</scope>
    <source>
        <strain evidence="2">3775 SL(B) 10 (iv)</strain>
    </source>
</reference>
<evidence type="ECO:0000313" key="1">
    <source>
        <dbReference type="EMBL" id="KDS32716.1"/>
    </source>
</evidence>
<evidence type="ECO:0000313" key="2">
    <source>
        <dbReference type="Proteomes" id="UP000028134"/>
    </source>
</evidence>
<dbReference type="Proteomes" id="UP000028134">
    <property type="component" value="Unassembled WGS sequence"/>
</dbReference>
<dbReference type="PATRIC" id="fig|1339350.3.peg.889"/>
<accession>A0A078RDJ3</accession>